<feature type="compositionally biased region" description="Acidic residues" evidence="1">
    <location>
        <begin position="138"/>
        <end position="149"/>
    </location>
</feature>
<proteinExistence type="predicted"/>
<evidence type="ECO:0000313" key="3">
    <source>
        <dbReference type="Proteomes" id="UP001433268"/>
    </source>
</evidence>
<name>A0ABR1VVH9_9PEZI</name>
<feature type="compositionally biased region" description="Basic and acidic residues" evidence="1">
    <location>
        <begin position="85"/>
        <end position="98"/>
    </location>
</feature>
<dbReference type="GeneID" id="92047286"/>
<feature type="compositionally biased region" description="Polar residues" evidence="1">
    <location>
        <begin position="1"/>
        <end position="12"/>
    </location>
</feature>
<evidence type="ECO:0000313" key="2">
    <source>
        <dbReference type="EMBL" id="KAK8075248.1"/>
    </source>
</evidence>
<sequence>MSQQSPKDQPSSYGRPYVDYYPMPSIPPPRAGFTIREPHGSEAFTAKWTTTAAWKDADGGDGYPQPEKSSAAEEEGAVDKSTGGDMEHGAKSDEKTTNKEPSAAKTDPTVDVTGKEETAMLTYVAMCGREAGILFELSDSDLEDDDETYADSSKDPDTSSGPEGETAATNTVAVLKESESRVVQKGPVCVPPKNC</sequence>
<dbReference type="Proteomes" id="UP001433268">
    <property type="component" value="Unassembled WGS sequence"/>
</dbReference>
<feature type="region of interest" description="Disordered" evidence="1">
    <location>
        <begin position="1"/>
        <end position="116"/>
    </location>
</feature>
<keyword evidence="3" id="KW-1185">Reference proteome</keyword>
<evidence type="ECO:0000256" key="1">
    <source>
        <dbReference type="SAM" id="MobiDB-lite"/>
    </source>
</evidence>
<dbReference type="EMBL" id="JAQQWN010000007">
    <property type="protein sequence ID" value="KAK8075248.1"/>
    <property type="molecule type" value="Genomic_DNA"/>
</dbReference>
<feature type="region of interest" description="Disordered" evidence="1">
    <location>
        <begin position="137"/>
        <end position="170"/>
    </location>
</feature>
<protein>
    <submittedName>
        <fullName evidence="2">Uncharacterized protein</fullName>
    </submittedName>
</protein>
<feature type="compositionally biased region" description="Low complexity" evidence="1">
    <location>
        <begin position="45"/>
        <end position="54"/>
    </location>
</feature>
<gene>
    <name evidence="2" type="ORF">PG997_009911</name>
</gene>
<accession>A0ABR1VVH9</accession>
<dbReference type="RefSeq" id="XP_066666188.1">
    <property type="nucleotide sequence ID" value="XM_066814226.1"/>
</dbReference>
<comment type="caution">
    <text evidence="2">The sequence shown here is derived from an EMBL/GenBank/DDBJ whole genome shotgun (WGS) entry which is preliminary data.</text>
</comment>
<reference evidence="2 3" key="1">
    <citation type="submission" date="2023-01" db="EMBL/GenBank/DDBJ databases">
        <title>Analysis of 21 Apiospora genomes using comparative genomics revels a genus with tremendous synthesis potential of carbohydrate active enzymes and secondary metabolites.</title>
        <authorList>
            <person name="Sorensen T."/>
        </authorList>
    </citation>
    <scope>NUCLEOTIDE SEQUENCE [LARGE SCALE GENOMIC DNA]</scope>
    <source>
        <strain evidence="2 3">CBS 114990</strain>
    </source>
</reference>
<organism evidence="2 3">
    <name type="scientific">Apiospora hydei</name>
    <dbReference type="NCBI Taxonomy" id="1337664"/>
    <lineage>
        <taxon>Eukaryota</taxon>
        <taxon>Fungi</taxon>
        <taxon>Dikarya</taxon>
        <taxon>Ascomycota</taxon>
        <taxon>Pezizomycotina</taxon>
        <taxon>Sordariomycetes</taxon>
        <taxon>Xylariomycetidae</taxon>
        <taxon>Amphisphaeriales</taxon>
        <taxon>Apiosporaceae</taxon>
        <taxon>Apiospora</taxon>
    </lineage>
</organism>